<dbReference type="EMBL" id="CAADFW010000095">
    <property type="protein sequence ID" value="VFK63439.1"/>
    <property type="molecule type" value="Genomic_DNA"/>
</dbReference>
<dbReference type="InterPro" id="IPR047650">
    <property type="entry name" value="Transpos_IS110"/>
</dbReference>
<feature type="domain" description="Transposase IS116/IS110/IS902 C-terminal" evidence="1">
    <location>
        <begin position="59"/>
        <end position="99"/>
    </location>
</feature>
<evidence type="ECO:0000313" key="2">
    <source>
        <dbReference type="EMBL" id="VFK50475.1"/>
    </source>
</evidence>
<dbReference type="EMBL" id="CAADFS010000105">
    <property type="protein sequence ID" value="VFK50475.1"/>
    <property type="molecule type" value="Genomic_DNA"/>
</dbReference>
<evidence type="ECO:0000313" key="3">
    <source>
        <dbReference type="EMBL" id="VFK63439.1"/>
    </source>
</evidence>
<dbReference type="GO" id="GO:0004803">
    <property type="term" value="F:transposase activity"/>
    <property type="evidence" value="ECO:0007669"/>
    <property type="project" value="InterPro"/>
</dbReference>
<name>A0A451ABM9_9GAMM</name>
<dbReference type="Pfam" id="PF02371">
    <property type="entry name" value="Transposase_20"/>
    <property type="match status" value="1"/>
</dbReference>
<accession>A0A451ABM9</accession>
<dbReference type="PANTHER" id="PTHR33055:SF13">
    <property type="entry name" value="TRANSPOSASE"/>
    <property type="match status" value="1"/>
</dbReference>
<reference evidence="3" key="1">
    <citation type="submission" date="2019-02" db="EMBL/GenBank/DDBJ databases">
        <authorList>
            <person name="Gruber-Vodicka R. H."/>
            <person name="Seah K. B. B."/>
        </authorList>
    </citation>
    <scope>NUCLEOTIDE SEQUENCE</scope>
    <source>
        <strain evidence="2">BECK_BZ123</strain>
        <strain evidence="3">BECK_BZ126</strain>
    </source>
</reference>
<dbReference type="PANTHER" id="PTHR33055">
    <property type="entry name" value="TRANSPOSASE FOR INSERTION SEQUENCE ELEMENT IS1111A"/>
    <property type="match status" value="1"/>
</dbReference>
<organism evidence="3">
    <name type="scientific">Candidatus Kentrum sp. TC</name>
    <dbReference type="NCBI Taxonomy" id="2126339"/>
    <lineage>
        <taxon>Bacteria</taxon>
        <taxon>Pseudomonadati</taxon>
        <taxon>Pseudomonadota</taxon>
        <taxon>Gammaproteobacteria</taxon>
        <taxon>Candidatus Kentrum</taxon>
    </lineage>
</organism>
<dbReference type="InterPro" id="IPR003346">
    <property type="entry name" value="Transposase_20"/>
</dbReference>
<evidence type="ECO:0000259" key="1">
    <source>
        <dbReference type="Pfam" id="PF02371"/>
    </source>
</evidence>
<dbReference type="GO" id="GO:0006313">
    <property type="term" value="P:DNA transposition"/>
    <property type="evidence" value="ECO:0007669"/>
    <property type="project" value="InterPro"/>
</dbReference>
<protein>
    <submittedName>
        <fullName evidence="3">Transposase IS116/IS110/IS902 family protein</fullName>
    </submittedName>
</protein>
<sequence>MPATEEELLDALAGELTADHIFVLSEILDHIEDLERRITVFSKQLLTRLKPYKAAVQGLQTIPGIDLMRAAVLMAEIGDDMTAFTTAEKLASWAGVCPGNL</sequence>
<dbReference type="AlphaFoldDB" id="A0A451ABM9"/>
<gene>
    <name evidence="2" type="ORF">BECKTC1821D_GA0114238_11053</name>
    <name evidence="3" type="ORF">BECKTC1821F_GA0114240_10952</name>
</gene>
<dbReference type="GO" id="GO:0003677">
    <property type="term" value="F:DNA binding"/>
    <property type="evidence" value="ECO:0007669"/>
    <property type="project" value="InterPro"/>
</dbReference>
<proteinExistence type="predicted"/>